<sequence length="425" mass="48179">MKTINESVSSSALITSQMNECYATNATKTVDTLESPPITAVISNSSETTSTVSTVICHKSISPILNRMRNEIQQLTRWLTTIRNILETSQAKLGDRFDQDTESQQLQQFLTEFEARKPQIERIHYEKERLLSWTTKNRSVEELTTQISRLLSGFAQAIIELVEDETTPVTTNTYNITPGHYTTINSNISNNTNNCVKSTVVNDNVGKTSDALDHYRSVIQNETKFPNMKQSNNDMGLLASQTQQQKNFHTLSSASSLLLLSTHPDSINTDTNLNSIYPSMINSSLSLSKDVISTNELDAGFNMKIITDDLHEPENEDVDNGDHDKHSLHIDTEHNIIQDKIYDPTDTDTDSCLTEPQISPNYYHTMDKRYSLDEYDLKRFDSPVLQSNEKQLNKKENKNEYVNGNQNECMISLKNIYVKDNISGR</sequence>
<evidence type="ECO:0000313" key="2">
    <source>
        <dbReference type="Proteomes" id="UP000277204"/>
    </source>
</evidence>
<organism evidence="1 2">
    <name type="scientific">Schistosoma margrebowiei</name>
    <dbReference type="NCBI Taxonomy" id="48269"/>
    <lineage>
        <taxon>Eukaryota</taxon>
        <taxon>Metazoa</taxon>
        <taxon>Spiralia</taxon>
        <taxon>Lophotrochozoa</taxon>
        <taxon>Platyhelminthes</taxon>
        <taxon>Trematoda</taxon>
        <taxon>Digenea</taxon>
        <taxon>Strigeidida</taxon>
        <taxon>Schistosomatoidea</taxon>
        <taxon>Schistosomatidae</taxon>
        <taxon>Schistosoma</taxon>
    </lineage>
</organism>
<name>A0A183LNM0_9TREM</name>
<dbReference type="AlphaFoldDB" id="A0A183LNM0"/>
<dbReference type="STRING" id="48269.A0A183LNM0"/>
<reference evidence="1 2" key="1">
    <citation type="submission" date="2018-11" db="EMBL/GenBank/DDBJ databases">
        <authorList>
            <consortium name="Pathogen Informatics"/>
        </authorList>
    </citation>
    <scope>NUCLEOTIDE SEQUENCE [LARGE SCALE GENOMIC DNA]</scope>
    <source>
        <strain evidence="1 2">Zambia</strain>
    </source>
</reference>
<accession>A0A183LNM0</accession>
<protein>
    <submittedName>
        <fullName evidence="1">Uncharacterized protein</fullName>
    </submittedName>
</protein>
<gene>
    <name evidence="1" type="ORF">SMRZ_LOCUS5395</name>
</gene>
<proteinExistence type="predicted"/>
<evidence type="ECO:0000313" key="1">
    <source>
        <dbReference type="EMBL" id="VDO65920.1"/>
    </source>
</evidence>
<dbReference type="EMBL" id="UZAI01001858">
    <property type="protein sequence ID" value="VDO65920.1"/>
    <property type="molecule type" value="Genomic_DNA"/>
</dbReference>
<dbReference type="Proteomes" id="UP000277204">
    <property type="component" value="Unassembled WGS sequence"/>
</dbReference>
<keyword evidence="2" id="KW-1185">Reference proteome</keyword>